<reference evidence="6 7" key="1">
    <citation type="submission" date="2016-10" db="EMBL/GenBank/DDBJ databases">
        <authorList>
            <person name="de Groot N.N."/>
        </authorList>
    </citation>
    <scope>NUCLEOTIDE SEQUENCE [LARGE SCALE GENOMIC DNA]</scope>
    <source>
        <strain evidence="6 7">R5</strain>
    </source>
</reference>
<evidence type="ECO:0000256" key="1">
    <source>
        <dbReference type="ARBA" id="ARBA00005854"/>
    </source>
</evidence>
<dbReference type="PANTHER" id="PTHR42789:SF1">
    <property type="entry name" value="D-ISOMER SPECIFIC 2-HYDROXYACID DEHYDROGENASE FAMILY PROTEIN (AFU_ORTHOLOGUE AFUA_6G10090)"/>
    <property type="match status" value="1"/>
</dbReference>
<evidence type="ECO:0000256" key="4">
    <source>
        <dbReference type="SAM" id="MobiDB-lite"/>
    </source>
</evidence>
<dbReference type="InterPro" id="IPR006140">
    <property type="entry name" value="D-isomer_DH_NAD-bd"/>
</dbReference>
<feature type="domain" description="D-isomer specific 2-hydroxyacid dehydrogenase NAD-binding" evidence="5">
    <location>
        <begin position="113"/>
        <end position="227"/>
    </location>
</feature>
<dbReference type="AlphaFoldDB" id="A0A1G7D0T1"/>
<protein>
    <submittedName>
        <fullName evidence="6">Lactate dehydrogenase</fullName>
    </submittedName>
</protein>
<organism evidence="6 7">
    <name type="scientific">Bradyrhizobium brasilense</name>
    <dbReference type="NCBI Taxonomy" id="1419277"/>
    <lineage>
        <taxon>Bacteria</taxon>
        <taxon>Pseudomonadati</taxon>
        <taxon>Pseudomonadota</taxon>
        <taxon>Alphaproteobacteria</taxon>
        <taxon>Hyphomicrobiales</taxon>
        <taxon>Nitrobacteraceae</taxon>
        <taxon>Bradyrhizobium</taxon>
    </lineage>
</organism>
<dbReference type="Proteomes" id="UP000199245">
    <property type="component" value="Unassembled WGS sequence"/>
</dbReference>
<keyword evidence="2" id="KW-0560">Oxidoreductase</keyword>
<dbReference type="Pfam" id="PF02826">
    <property type="entry name" value="2-Hacid_dh_C"/>
    <property type="match status" value="1"/>
</dbReference>
<comment type="similarity">
    <text evidence="1">Belongs to the D-isomer specific 2-hydroxyacid dehydrogenase family.</text>
</comment>
<dbReference type="SUPFAM" id="SSF52283">
    <property type="entry name" value="Formate/glycerate dehydrogenase catalytic domain-like"/>
    <property type="match status" value="1"/>
</dbReference>
<dbReference type="Gene3D" id="3.40.50.720">
    <property type="entry name" value="NAD(P)-binding Rossmann-like Domain"/>
    <property type="match status" value="2"/>
</dbReference>
<evidence type="ECO:0000256" key="3">
    <source>
        <dbReference type="ARBA" id="ARBA00023027"/>
    </source>
</evidence>
<dbReference type="InterPro" id="IPR050857">
    <property type="entry name" value="D-2-hydroxyacid_DH"/>
</dbReference>
<feature type="compositionally biased region" description="Basic and acidic residues" evidence="4">
    <location>
        <begin position="228"/>
        <end position="241"/>
    </location>
</feature>
<name>A0A1G7D0T1_9BRAD</name>
<gene>
    <name evidence="6" type="ORF">SAMN05216337_102685</name>
</gene>
<dbReference type="EMBL" id="FMZW01000026">
    <property type="protein sequence ID" value="SDE45129.1"/>
    <property type="molecule type" value="Genomic_DNA"/>
</dbReference>
<evidence type="ECO:0000313" key="6">
    <source>
        <dbReference type="EMBL" id="SDE45129.1"/>
    </source>
</evidence>
<dbReference type="PANTHER" id="PTHR42789">
    <property type="entry name" value="D-ISOMER SPECIFIC 2-HYDROXYACID DEHYDROGENASE FAMILY PROTEIN (AFU_ORTHOLOGUE AFUA_6G10090)"/>
    <property type="match status" value="1"/>
</dbReference>
<evidence type="ECO:0000313" key="7">
    <source>
        <dbReference type="Proteomes" id="UP000199245"/>
    </source>
</evidence>
<dbReference type="SUPFAM" id="SSF51735">
    <property type="entry name" value="NAD(P)-binding Rossmann-fold domains"/>
    <property type="match status" value="1"/>
</dbReference>
<keyword evidence="3" id="KW-0520">NAD</keyword>
<accession>A0A1G7D0T1</accession>
<proteinExistence type="inferred from homology"/>
<sequence length="327" mass="36175">MKISILDDYFDTLRTLDCYRKLDGYDVKIWNDHVQDVDALAERLRDTDALVLIRERTQIRTPLLERLPKLKLISQRSVYPHIDIDTCTRLGIIVSSSQHADTPSYATAEFTWGMILAAMRAIPQQMAALKAGKWQIGVGHTLRGKTLGIYGYGRIGAVVAGYGKAFGMNVLVWAREPAMAKARADGYETSASKADFFARCDVLSLHMRLVDATRGIVKAEDLARMKPARDGRDRRLREGAAARHGGPATQHGQCGLYAASRLRFARRVRNPVHRHLRPDIGLRGWHADQCREPGCAGTSGCACACAPARLSSVVHARTAGSRPCHFV</sequence>
<dbReference type="InterPro" id="IPR036291">
    <property type="entry name" value="NAD(P)-bd_dom_sf"/>
</dbReference>
<evidence type="ECO:0000256" key="2">
    <source>
        <dbReference type="ARBA" id="ARBA00023002"/>
    </source>
</evidence>
<feature type="region of interest" description="Disordered" evidence="4">
    <location>
        <begin position="228"/>
        <end position="252"/>
    </location>
</feature>
<evidence type="ECO:0000259" key="5">
    <source>
        <dbReference type="Pfam" id="PF02826"/>
    </source>
</evidence>
<dbReference type="GO" id="GO:0016616">
    <property type="term" value="F:oxidoreductase activity, acting on the CH-OH group of donors, NAD or NADP as acceptor"/>
    <property type="evidence" value="ECO:0007669"/>
    <property type="project" value="InterPro"/>
</dbReference>
<dbReference type="GO" id="GO:0051287">
    <property type="term" value="F:NAD binding"/>
    <property type="evidence" value="ECO:0007669"/>
    <property type="project" value="InterPro"/>
</dbReference>